<feature type="compositionally biased region" description="Polar residues" evidence="1">
    <location>
        <begin position="326"/>
        <end position="338"/>
    </location>
</feature>
<feature type="region of interest" description="Disordered" evidence="1">
    <location>
        <begin position="1"/>
        <end position="58"/>
    </location>
</feature>
<feature type="compositionally biased region" description="Basic and acidic residues" evidence="1">
    <location>
        <begin position="21"/>
        <end position="42"/>
    </location>
</feature>
<dbReference type="EMBL" id="QCYY01001153">
    <property type="protein sequence ID" value="ROT80100.1"/>
    <property type="molecule type" value="Genomic_DNA"/>
</dbReference>
<proteinExistence type="predicted"/>
<dbReference type="AlphaFoldDB" id="A0A423TUJ7"/>
<name>A0A423TUJ7_PENVA</name>
<evidence type="ECO:0000313" key="2">
    <source>
        <dbReference type="EMBL" id="ROT80100.1"/>
    </source>
</evidence>
<sequence>MARRATKGTSNGRPPHRRSSSLRDRGRPGKKEAPFSPEKRCWTETVPSLLPTPAENGVTAASDRQGEMLAGALYRQEMQYIQTNDPITGVVSIPAEAYKCRPRVTSAQTHLSARPQIASRRLKVPLPSWAEIEMWRRRPGARLAEVRLNPLNTIIRVGDLPPRRTQQGLLLYVPASPLEVCTVTTRQTPATYLSLSTHLSAELSHARSHIFSQPHSQGDAPGSLTSSSPWIRTVYVSVCRDLGSDKILNILQVAVQRWEFSPGAPDRISTRFWEELSLPNIIWCRHYTLLHTLANLVRSQPSATLGEAISCVAGPPRPPSSRPSSNQPRINKQTKLNKTSPFWQQHLRTGLHPVAGRYKDSDQDKRRPCRRNVGSWCRRESGREGPWRQRYTHQYLFTSLGTTHTSQTCMAFACDHGTAASPPHRAAASMDELDLSGTAPLAVLAPAARHSPFLRRYSLISPDVGGGTRI</sequence>
<evidence type="ECO:0000313" key="3">
    <source>
        <dbReference type="Proteomes" id="UP000283509"/>
    </source>
</evidence>
<protein>
    <submittedName>
        <fullName evidence="2">Uncharacterized protein</fullName>
    </submittedName>
</protein>
<comment type="caution">
    <text evidence="2">The sequence shown here is derived from an EMBL/GenBank/DDBJ whole genome shotgun (WGS) entry which is preliminary data.</text>
</comment>
<gene>
    <name evidence="2" type="ORF">C7M84_001183</name>
</gene>
<reference evidence="2 3" key="2">
    <citation type="submission" date="2019-01" db="EMBL/GenBank/DDBJ databases">
        <title>The decoding of complex shrimp genome reveals the adaptation for benthos swimmer, frequently molting mechanism and breeding impact on genome.</title>
        <authorList>
            <person name="Sun Y."/>
            <person name="Gao Y."/>
            <person name="Yu Y."/>
        </authorList>
    </citation>
    <scope>NUCLEOTIDE SEQUENCE [LARGE SCALE GENOMIC DNA]</scope>
    <source>
        <tissue evidence="2">Muscle</tissue>
    </source>
</reference>
<feature type="region of interest" description="Disordered" evidence="1">
    <location>
        <begin position="311"/>
        <end position="338"/>
    </location>
</feature>
<organism evidence="2 3">
    <name type="scientific">Penaeus vannamei</name>
    <name type="common">Whiteleg shrimp</name>
    <name type="synonym">Litopenaeus vannamei</name>
    <dbReference type="NCBI Taxonomy" id="6689"/>
    <lineage>
        <taxon>Eukaryota</taxon>
        <taxon>Metazoa</taxon>
        <taxon>Ecdysozoa</taxon>
        <taxon>Arthropoda</taxon>
        <taxon>Crustacea</taxon>
        <taxon>Multicrustacea</taxon>
        <taxon>Malacostraca</taxon>
        <taxon>Eumalacostraca</taxon>
        <taxon>Eucarida</taxon>
        <taxon>Decapoda</taxon>
        <taxon>Dendrobranchiata</taxon>
        <taxon>Penaeoidea</taxon>
        <taxon>Penaeidae</taxon>
        <taxon>Penaeus</taxon>
    </lineage>
</organism>
<evidence type="ECO:0000256" key="1">
    <source>
        <dbReference type="SAM" id="MobiDB-lite"/>
    </source>
</evidence>
<dbReference type="Proteomes" id="UP000283509">
    <property type="component" value="Unassembled WGS sequence"/>
</dbReference>
<accession>A0A423TUJ7</accession>
<reference evidence="2 3" key="1">
    <citation type="submission" date="2018-04" db="EMBL/GenBank/DDBJ databases">
        <authorList>
            <person name="Zhang X."/>
            <person name="Yuan J."/>
            <person name="Li F."/>
            <person name="Xiang J."/>
        </authorList>
    </citation>
    <scope>NUCLEOTIDE SEQUENCE [LARGE SCALE GENOMIC DNA]</scope>
    <source>
        <tissue evidence="2">Muscle</tissue>
    </source>
</reference>
<keyword evidence="3" id="KW-1185">Reference proteome</keyword>